<dbReference type="Proteomes" id="UP001219525">
    <property type="component" value="Unassembled WGS sequence"/>
</dbReference>
<comment type="caution">
    <text evidence="1">The sequence shown here is derived from an EMBL/GenBank/DDBJ whole genome shotgun (WGS) entry which is preliminary data.</text>
</comment>
<organism evidence="1 2">
    <name type="scientific">Mycena pura</name>
    <dbReference type="NCBI Taxonomy" id="153505"/>
    <lineage>
        <taxon>Eukaryota</taxon>
        <taxon>Fungi</taxon>
        <taxon>Dikarya</taxon>
        <taxon>Basidiomycota</taxon>
        <taxon>Agaricomycotina</taxon>
        <taxon>Agaricomycetes</taxon>
        <taxon>Agaricomycetidae</taxon>
        <taxon>Agaricales</taxon>
        <taxon>Marasmiineae</taxon>
        <taxon>Mycenaceae</taxon>
        <taxon>Mycena</taxon>
    </lineage>
</organism>
<gene>
    <name evidence="1" type="ORF">GGX14DRAFT_384069</name>
</gene>
<evidence type="ECO:0000313" key="1">
    <source>
        <dbReference type="EMBL" id="KAJ7230113.1"/>
    </source>
</evidence>
<protein>
    <submittedName>
        <fullName evidence="1">Uncharacterized protein</fullName>
    </submittedName>
</protein>
<keyword evidence="2" id="KW-1185">Reference proteome</keyword>
<sequence length="103" mass="11645">MVQLQKSLKDLQMHFVPPRGTQLIEVPSYLILDSSSDTSERVMLLHAEVPAGPSTNFGDSDPFKPGTERMRLGRHGIRYEQLRLLEAISFNGQDFYLRIAAVD</sequence>
<accession>A0AAD6YUP0</accession>
<dbReference type="AlphaFoldDB" id="A0AAD6YUP0"/>
<dbReference type="EMBL" id="JARJCW010000001">
    <property type="protein sequence ID" value="KAJ7230113.1"/>
    <property type="molecule type" value="Genomic_DNA"/>
</dbReference>
<reference evidence="1" key="1">
    <citation type="submission" date="2023-03" db="EMBL/GenBank/DDBJ databases">
        <title>Massive genome expansion in bonnet fungi (Mycena s.s.) driven by repeated elements and novel gene families across ecological guilds.</title>
        <authorList>
            <consortium name="Lawrence Berkeley National Laboratory"/>
            <person name="Harder C.B."/>
            <person name="Miyauchi S."/>
            <person name="Viragh M."/>
            <person name="Kuo A."/>
            <person name="Thoen E."/>
            <person name="Andreopoulos B."/>
            <person name="Lu D."/>
            <person name="Skrede I."/>
            <person name="Drula E."/>
            <person name="Henrissat B."/>
            <person name="Morin E."/>
            <person name="Kohler A."/>
            <person name="Barry K."/>
            <person name="LaButti K."/>
            <person name="Morin E."/>
            <person name="Salamov A."/>
            <person name="Lipzen A."/>
            <person name="Mereny Z."/>
            <person name="Hegedus B."/>
            <person name="Baldrian P."/>
            <person name="Stursova M."/>
            <person name="Weitz H."/>
            <person name="Taylor A."/>
            <person name="Grigoriev I.V."/>
            <person name="Nagy L.G."/>
            <person name="Martin F."/>
            <person name="Kauserud H."/>
        </authorList>
    </citation>
    <scope>NUCLEOTIDE SEQUENCE</scope>
    <source>
        <strain evidence="1">9144</strain>
    </source>
</reference>
<evidence type="ECO:0000313" key="2">
    <source>
        <dbReference type="Proteomes" id="UP001219525"/>
    </source>
</evidence>
<name>A0AAD6YUP0_9AGAR</name>
<proteinExistence type="predicted"/>